<keyword evidence="4" id="KW-1185">Reference proteome</keyword>
<dbReference type="InterPro" id="IPR051083">
    <property type="entry name" value="GrpII_Intron_Splice-Mob/Def"/>
</dbReference>
<comment type="caution">
    <text evidence="3">The sequence shown here is derived from an EMBL/GenBank/DDBJ whole genome shotgun (WGS) entry which is preliminary data.</text>
</comment>
<evidence type="ECO:0000313" key="4">
    <source>
        <dbReference type="Proteomes" id="UP000604046"/>
    </source>
</evidence>
<sequence length="1091" mass="123591">MTDAQLNSFERKCRELGFLVWAAPAVHEHGRLSHDTVLLTREHFRARFVADYGGTDGSFVAVKVQECVFLALHAKPWVLHTDGYDMELISVIASLDASETWAALGDYNEEPDVCSLQTLLHEGGATTMALSEKGRWVPTRWESDRAIDYLVTNTPQIFEVHNHWEAKYGDHKVVEFFYNSTAPVHQSWSLPTTVKYAKPDNTTAAQWKQDLDRAWAECCGDVPLQASTEEQYWWFCSTLENMFRYALRDHAVHEAGKRPKGTAAALQPRPWQHGAHRGGEGSHPERKLRVAAGRLRALMRIPDHQQACRQRLQAKLARAIGFDARTDSTVHVLRKVEAQIAAEVKDKSKARVQQWRQNMRTNGAFKWIRKGLCRIPNSIFLVTEPSVASTTIGEALDCLRRHWRSIWDRAPVRWEEVQSAYKFPADCTYAWRCPKANELAATAKSQAGRAAGLDGWSGDEVAAVPEAAWHCFSQLLQVWFARAREEESCPFPMDWRCIKQVHIPKASATQLRSHSKPLSSKDMRPISVECTLWRVTMTCVARQDEFKTWVNSWKPSSAHGALPGLGVHTAIAVLDEAFSAGEAIVSQDFSEAFDRASPDLSINALRKAGIATELATALDWVWGHQVRWLCLGHYVHPEAQEVCQSLPQGDPLSPLALLALLSGPLQQVQQDMTAQDHDCTTVTYVDDRNTVVKSLDATVSLVNSWRREAPRFGMKENESKLRIVPRGGAGKRQQFKQQLAAKLDCPESVVVDTHRILGVDFAGAAAPDIPLVTGNARLDEADRRARRVALISQGRERMKTFLATSVAAVAQWGWWRREPRQELRKFAKIMRTGLRDASTTWSKYLRMIFLGHRLDGSFTTGFQAWSMLRGAYKVGCAKNWDLRGRAGTWLNRVNRWLKKLGWRDVGPWRWRHAEFGDIFWDRESRDKDLHDHALRESWRKQCFSNFLAQDRRDATEAVAQAVQYDSDRLKAAIAAASEHGLHAAAVLGGGVVSDALFAVQCKEPLPHQCQWCFSHVVPGWDHQCWLCPCEAFSATRPAVPEDFMQRRFAWPRLNNKEYDAAVVRHVVHVRQALLSARWERRPRESDISINT</sequence>
<name>A0A812UWU6_9DINO</name>
<organism evidence="3 4">
    <name type="scientific">Symbiodinium natans</name>
    <dbReference type="NCBI Taxonomy" id="878477"/>
    <lineage>
        <taxon>Eukaryota</taxon>
        <taxon>Sar</taxon>
        <taxon>Alveolata</taxon>
        <taxon>Dinophyceae</taxon>
        <taxon>Suessiales</taxon>
        <taxon>Symbiodiniaceae</taxon>
        <taxon>Symbiodinium</taxon>
    </lineage>
</organism>
<dbReference type="Pfam" id="PF00078">
    <property type="entry name" value="RVT_1"/>
    <property type="match status" value="1"/>
</dbReference>
<dbReference type="Gene3D" id="3.60.10.10">
    <property type="entry name" value="Endonuclease/exonuclease/phosphatase"/>
    <property type="match status" value="1"/>
</dbReference>
<dbReference type="Proteomes" id="UP000604046">
    <property type="component" value="Unassembled WGS sequence"/>
</dbReference>
<feature type="region of interest" description="Disordered" evidence="1">
    <location>
        <begin position="258"/>
        <end position="284"/>
    </location>
</feature>
<gene>
    <name evidence="3" type="ORF">SNAT2548_LOCUS34317</name>
</gene>
<dbReference type="EMBL" id="CAJNDS010002802">
    <property type="protein sequence ID" value="CAE7603453.1"/>
    <property type="molecule type" value="Genomic_DNA"/>
</dbReference>
<evidence type="ECO:0000256" key="1">
    <source>
        <dbReference type="SAM" id="MobiDB-lite"/>
    </source>
</evidence>
<dbReference type="PROSITE" id="PS50878">
    <property type="entry name" value="RT_POL"/>
    <property type="match status" value="1"/>
</dbReference>
<dbReference type="InterPro" id="IPR000477">
    <property type="entry name" value="RT_dom"/>
</dbReference>
<dbReference type="InterPro" id="IPR036691">
    <property type="entry name" value="Endo/exonu/phosph_ase_sf"/>
</dbReference>
<reference evidence="3" key="1">
    <citation type="submission" date="2021-02" db="EMBL/GenBank/DDBJ databases">
        <authorList>
            <person name="Dougan E. K."/>
            <person name="Rhodes N."/>
            <person name="Thang M."/>
            <person name="Chan C."/>
        </authorList>
    </citation>
    <scope>NUCLEOTIDE SEQUENCE</scope>
</reference>
<dbReference type="OrthoDB" id="408245at2759"/>
<accession>A0A812UWU6</accession>
<proteinExistence type="predicted"/>
<dbReference type="PANTHER" id="PTHR34047:SF8">
    <property type="entry name" value="PROTEIN YKFC"/>
    <property type="match status" value="1"/>
</dbReference>
<feature type="domain" description="Reverse transcriptase" evidence="2">
    <location>
        <begin position="484"/>
        <end position="761"/>
    </location>
</feature>
<dbReference type="AlphaFoldDB" id="A0A812UWU6"/>
<evidence type="ECO:0000313" key="3">
    <source>
        <dbReference type="EMBL" id="CAE7603453.1"/>
    </source>
</evidence>
<dbReference type="PANTHER" id="PTHR34047">
    <property type="entry name" value="NUCLEAR INTRON MATURASE 1, MITOCHONDRIAL-RELATED"/>
    <property type="match status" value="1"/>
</dbReference>
<protein>
    <recommendedName>
        <fullName evidence="2">Reverse transcriptase domain-containing protein</fullName>
    </recommendedName>
</protein>
<evidence type="ECO:0000259" key="2">
    <source>
        <dbReference type="PROSITE" id="PS50878"/>
    </source>
</evidence>